<dbReference type="RefSeq" id="WP_214176463.1">
    <property type="nucleotide sequence ID" value="NZ_JAHCVK010000011.1"/>
</dbReference>
<dbReference type="Pfam" id="PF00297">
    <property type="entry name" value="Ribosomal_L3"/>
    <property type="match status" value="1"/>
</dbReference>
<evidence type="ECO:0000256" key="6">
    <source>
        <dbReference type="ARBA" id="ARBA00035243"/>
    </source>
</evidence>
<sequence>MIKGLIGKKLGMTQIFTDDGRRVPVTVVEAGPCVVIQKKTVDKDGYNAIQVGFGEREAVKSNRAVVGHCKAADKGVFTHLRELRLDNVDQFNVGDEIKAELFAVGDLIDVTGTSIGKGYQGVMKRWGFKGGRSTHGSRFHRAPGSIGCSATPSRVFKNKKMPGQMGNERVTVQRLQIARVDSADNLLLIKGAIPGAANGIVVIRDSVKAKK</sequence>
<name>A0ABS5SGG0_9BACT</name>
<comment type="similarity">
    <text evidence="1 7 8">Belongs to the universal ribosomal protein uL3 family.</text>
</comment>
<evidence type="ECO:0000313" key="11">
    <source>
        <dbReference type="Proteomes" id="UP000756860"/>
    </source>
</evidence>
<evidence type="ECO:0000256" key="1">
    <source>
        <dbReference type="ARBA" id="ARBA00006540"/>
    </source>
</evidence>
<evidence type="ECO:0000313" key="10">
    <source>
        <dbReference type="EMBL" id="MBT0654454.1"/>
    </source>
</evidence>
<evidence type="ECO:0000256" key="5">
    <source>
        <dbReference type="ARBA" id="ARBA00023274"/>
    </source>
</evidence>
<keyword evidence="2 7" id="KW-0699">rRNA-binding</keyword>
<dbReference type="InterPro" id="IPR009000">
    <property type="entry name" value="Transl_B-barrel_sf"/>
</dbReference>
<dbReference type="SUPFAM" id="SSF50447">
    <property type="entry name" value="Translation proteins"/>
    <property type="match status" value="1"/>
</dbReference>
<dbReference type="PANTHER" id="PTHR11229">
    <property type="entry name" value="50S RIBOSOMAL PROTEIN L3"/>
    <property type="match status" value="1"/>
</dbReference>
<dbReference type="InterPro" id="IPR000597">
    <property type="entry name" value="Ribosomal_uL3"/>
</dbReference>
<reference evidence="10 11" key="1">
    <citation type="submission" date="2021-05" db="EMBL/GenBank/DDBJ databases">
        <title>The draft genome of Geobacter luticola JCM 17780.</title>
        <authorList>
            <person name="Xu Z."/>
            <person name="Masuda Y."/>
            <person name="Itoh H."/>
            <person name="Senoo K."/>
        </authorList>
    </citation>
    <scope>NUCLEOTIDE SEQUENCE [LARGE SCALE GENOMIC DNA]</scope>
    <source>
        <strain evidence="10 11">JCM 17780</strain>
    </source>
</reference>
<evidence type="ECO:0000256" key="8">
    <source>
        <dbReference type="RuleBase" id="RU003905"/>
    </source>
</evidence>
<proteinExistence type="inferred from homology"/>
<evidence type="ECO:0000256" key="3">
    <source>
        <dbReference type="ARBA" id="ARBA00022884"/>
    </source>
</evidence>
<keyword evidence="3 7" id="KW-0694">RNA-binding</keyword>
<protein>
    <recommendedName>
        <fullName evidence="6 7">Large ribosomal subunit protein uL3</fullName>
    </recommendedName>
</protein>
<dbReference type="PROSITE" id="PS00474">
    <property type="entry name" value="RIBOSOMAL_L3"/>
    <property type="match status" value="1"/>
</dbReference>
<dbReference type="InterPro" id="IPR019927">
    <property type="entry name" value="Ribosomal_uL3_bac/org-type"/>
</dbReference>
<keyword evidence="11" id="KW-1185">Reference proteome</keyword>
<dbReference type="InterPro" id="IPR019926">
    <property type="entry name" value="Ribosomal_uL3_CS"/>
</dbReference>
<dbReference type="Proteomes" id="UP000756860">
    <property type="component" value="Unassembled WGS sequence"/>
</dbReference>
<evidence type="ECO:0000256" key="2">
    <source>
        <dbReference type="ARBA" id="ARBA00022730"/>
    </source>
</evidence>
<keyword evidence="5 7" id="KW-0687">Ribonucleoprotein</keyword>
<dbReference type="NCBIfam" id="TIGR03625">
    <property type="entry name" value="L3_bact"/>
    <property type="match status" value="1"/>
</dbReference>
<dbReference type="EMBL" id="JAHCVK010000011">
    <property type="protein sequence ID" value="MBT0654454.1"/>
    <property type="molecule type" value="Genomic_DNA"/>
</dbReference>
<dbReference type="Gene3D" id="2.40.30.10">
    <property type="entry name" value="Translation factors"/>
    <property type="match status" value="1"/>
</dbReference>
<comment type="function">
    <text evidence="7 9">One of the primary rRNA binding proteins, it binds directly near the 3'-end of the 23S rRNA, where it nucleates assembly of the 50S subunit.</text>
</comment>
<comment type="subunit">
    <text evidence="7 9">Part of the 50S ribosomal subunit. Forms a cluster with proteins L14 and L19.</text>
</comment>
<organism evidence="10 11">
    <name type="scientific">Geomobilimonas luticola</name>
    <dbReference type="NCBI Taxonomy" id="1114878"/>
    <lineage>
        <taxon>Bacteria</taxon>
        <taxon>Pseudomonadati</taxon>
        <taxon>Thermodesulfobacteriota</taxon>
        <taxon>Desulfuromonadia</taxon>
        <taxon>Geobacterales</taxon>
        <taxon>Geobacteraceae</taxon>
        <taxon>Geomobilimonas</taxon>
    </lineage>
</organism>
<evidence type="ECO:0000256" key="9">
    <source>
        <dbReference type="RuleBase" id="RU003906"/>
    </source>
</evidence>
<dbReference type="HAMAP" id="MF_01325_B">
    <property type="entry name" value="Ribosomal_uL3_B"/>
    <property type="match status" value="1"/>
</dbReference>
<evidence type="ECO:0000256" key="7">
    <source>
        <dbReference type="HAMAP-Rule" id="MF_01325"/>
    </source>
</evidence>
<accession>A0ABS5SGG0</accession>
<comment type="caution">
    <text evidence="10">The sequence shown here is derived from an EMBL/GenBank/DDBJ whole genome shotgun (WGS) entry which is preliminary data.</text>
</comment>
<gene>
    <name evidence="7 10" type="primary">rplC</name>
    <name evidence="10" type="ORF">KI810_15490</name>
</gene>
<dbReference type="GO" id="GO:0005840">
    <property type="term" value="C:ribosome"/>
    <property type="evidence" value="ECO:0007669"/>
    <property type="project" value="UniProtKB-KW"/>
</dbReference>
<dbReference type="Gene3D" id="3.30.160.810">
    <property type="match status" value="1"/>
</dbReference>
<evidence type="ECO:0000256" key="4">
    <source>
        <dbReference type="ARBA" id="ARBA00022980"/>
    </source>
</evidence>
<dbReference type="PANTHER" id="PTHR11229:SF16">
    <property type="entry name" value="LARGE RIBOSOMAL SUBUNIT PROTEIN UL3C"/>
    <property type="match status" value="1"/>
</dbReference>
<keyword evidence="4 7" id="KW-0689">Ribosomal protein</keyword>